<dbReference type="EMBL" id="VWRR01000009">
    <property type="protein sequence ID" value="KAF6002602.1"/>
    <property type="molecule type" value="Genomic_DNA"/>
</dbReference>
<name>A0A7J7IHN5_9RHOD</name>
<evidence type="ECO:0000313" key="2">
    <source>
        <dbReference type="Proteomes" id="UP000530660"/>
    </source>
</evidence>
<evidence type="ECO:0000313" key="1">
    <source>
        <dbReference type="EMBL" id="KAF6002602.1"/>
    </source>
</evidence>
<dbReference type="AlphaFoldDB" id="A0A7J7IHN5"/>
<sequence>MFSLSRLLLAPGKRTIDLILRHEAGAIGKGLTVRVRLSGPMSPGPYIVSSTEYSDWFRELKGLPPYDPIEDARFPDVPPDSDTETHLPIHLRCSSGFGLVRVYILEHEADIGIPVNIRRELDPMVFAVPSIVPCPVELKRIVRTSSAATEEDFDGEVLTSVHLPSNGPHP</sequence>
<keyword evidence="2" id="KW-1185">Reference proteome</keyword>
<accession>A0A7J7IHN5</accession>
<proteinExistence type="predicted"/>
<dbReference type="Proteomes" id="UP000530660">
    <property type="component" value="Unassembled WGS sequence"/>
</dbReference>
<reference evidence="1 2" key="1">
    <citation type="journal article" date="2020" name="J. Phycol.">
        <title>Comparative genome analysis reveals Cyanidiococcus gen. nov., a new extremophilic red algal genus sister to Cyanidioschyzon (Cyanidioschyzonaceae, Rhodophyta).</title>
        <authorList>
            <person name="Liu S.-L."/>
            <person name="Chiang Y.-R."/>
            <person name="Yoon H.S."/>
            <person name="Fu H.-Y."/>
        </authorList>
    </citation>
    <scope>NUCLEOTIDE SEQUENCE [LARGE SCALE GENOMIC DNA]</scope>
    <source>
        <strain evidence="1 2">THAL066</strain>
    </source>
</reference>
<comment type="caution">
    <text evidence="1">The sequence shown here is derived from an EMBL/GenBank/DDBJ whole genome shotgun (WGS) entry which is preliminary data.</text>
</comment>
<protein>
    <submittedName>
        <fullName evidence="1">Uncharacterized protein</fullName>
    </submittedName>
</protein>
<gene>
    <name evidence="1" type="ORF">F1559_000231</name>
</gene>
<organism evidence="1 2">
    <name type="scientific">Cyanidiococcus yangmingshanensis</name>
    <dbReference type="NCBI Taxonomy" id="2690220"/>
    <lineage>
        <taxon>Eukaryota</taxon>
        <taxon>Rhodophyta</taxon>
        <taxon>Bangiophyceae</taxon>
        <taxon>Cyanidiales</taxon>
        <taxon>Cyanidiaceae</taxon>
        <taxon>Cyanidiococcus</taxon>
    </lineage>
</organism>
<dbReference type="OrthoDB" id="10336104at2759"/>